<dbReference type="GO" id="GO:0030619">
    <property type="term" value="F:U1 snRNA binding"/>
    <property type="evidence" value="ECO:0007669"/>
    <property type="project" value="TreeGrafter"/>
</dbReference>
<dbReference type="EMBL" id="KV424210">
    <property type="protein sequence ID" value="KZT50201.1"/>
    <property type="molecule type" value="Genomic_DNA"/>
</dbReference>
<proteinExistence type="predicted"/>
<dbReference type="InterPro" id="IPR027652">
    <property type="entry name" value="PRP8"/>
</dbReference>
<dbReference type="GO" id="GO:0030620">
    <property type="term" value="F:U2 snRNA binding"/>
    <property type="evidence" value="ECO:0007669"/>
    <property type="project" value="TreeGrafter"/>
</dbReference>
<evidence type="ECO:0000313" key="1">
    <source>
        <dbReference type="EMBL" id="KZT50201.1"/>
    </source>
</evidence>
<dbReference type="AlphaFoldDB" id="A0A165C3U1"/>
<dbReference type="STRING" id="1353952.A0A165C3U1"/>
<dbReference type="OrthoDB" id="3258820at2759"/>
<name>A0A165C3U1_9BASI</name>
<dbReference type="GO" id="GO:0071013">
    <property type="term" value="C:catalytic step 2 spliceosome"/>
    <property type="evidence" value="ECO:0007669"/>
    <property type="project" value="TreeGrafter"/>
</dbReference>
<sequence length="142" mass="16091">MTGTTSAPALRCNSIYDAAINRLEISLTRYQRLREVHRHMRGRADCPSNTNAGWIDSASAIVRWLYTSSWNARAMQLRANMNLSGFISLVRPPGWTYISGEEAVALYTSTVHWLESRKFAPSPNPPLSYGHDTKCFCLRLRN</sequence>
<evidence type="ECO:0000313" key="2">
    <source>
        <dbReference type="Proteomes" id="UP000076842"/>
    </source>
</evidence>
<dbReference type="GO" id="GO:0097157">
    <property type="term" value="F:pre-mRNA intronic binding"/>
    <property type="evidence" value="ECO:0007669"/>
    <property type="project" value="TreeGrafter"/>
</dbReference>
<dbReference type="GO" id="GO:0030623">
    <property type="term" value="F:U5 snRNA binding"/>
    <property type="evidence" value="ECO:0007669"/>
    <property type="project" value="TreeGrafter"/>
</dbReference>
<dbReference type="GO" id="GO:0005682">
    <property type="term" value="C:U5 snRNP"/>
    <property type="evidence" value="ECO:0007669"/>
    <property type="project" value="TreeGrafter"/>
</dbReference>
<dbReference type="PANTHER" id="PTHR11140:SF0">
    <property type="entry name" value="PRE-MRNA-PROCESSING-SPLICING FACTOR 8"/>
    <property type="match status" value="1"/>
</dbReference>
<accession>A0A165C3U1</accession>
<dbReference type="GO" id="GO:0000244">
    <property type="term" value="P:spliceosomal tri-snRNP complex assembly"/>
    <property type="evidence" value="ECO:0007669"/>
    <property type="project" value="TreeGrafter"/>
</dbReference>
<dbReference type="PANTHER" id="PTHR11140">
    <property type="entry name" value="PRE-MRNA SPLICING FACTOR PRP8"/>
    <property type="match status" value="1"/>
</dbReference>
<dbReference type="InParanoid" id="A0A165C3U1"/>
<keyword evidence="2" id="KW-1185">Reference proteome</keyword>
<gene>
    <name evidence="1" type="ORF">CALCODRAFT_504966</name>
</gene>
<dbReference type="GO" id="GO:0017070">
    <property type="term" value="F:U6 snRNA binding"/>
    <property type="evidence" value="ECO:0007669"/>
    <property type="project" value="TreeGrafter"/>
</dbReference>
<organism evidence="1 2">
    <name type="scientific">Calocera cornea HHB12733</name>
    <dbReference type="NCBI Taxonomy" id="1353952"/>
    <lineage>
        <taxon>Eukaryota</taxon>
        <taxon>Fungi</taxon>
        <taxon>Dikarya</taxon>
        <taxon>Basidiomycota</taxon>
        <taxon>Agaricomycotina</taxon>
        <taxon>Dacrymycetes</taxon>
        <taxon>Dacrymycetales</taxon>
        <taxon>Dacrymycetaceae</taxon>
        <taxon>Calocera</taxon>
    </lineage>
</organism>
<reference evidence="1 2" key="1">
    <citation type="journal article" date="2016" name="Mol. Biol. Evol.">
        <title>Comparative Genomics of Early-Diverging Mushroom-Forming Fungi Provides Insights into the Origins of Lignocellulose Decay Capabilities.</title>
        <authorList>
            <person name="Nagy L.G."/>
            <person name="Riley R."/>
            <person name="Tritt A."/>
            <person name="Adam C."/>
            <person name="Daum C."/>
            <person name="Floudas D."/>
            <person name="Sun H."/>
            <person name="Yadav J.S."/>
            <person name="Pangilinan J."/>
            <person name="Larsson K.H."/>
            <person name="Matsuura K."/>
            <person name="Barry K."/>
            <person name="Labutti K."/>
            <person name="Kuo R."/>
            <person name="Ohm R.A."/>
            <person name="Bhattacharya S.S."/>
            <person name="Shirouzu T."/>
            <person name="Yoshinaga Y."/>
            <person name="Martin F.M."/>
            <person name="Grigoriev I.V."/>
            <person name="Hibbett D.S."/>
        </authorList>
    </citation>
    <scope>NUCLEOTIDE SEQUENCE [LARGE SCALE GENOMIC DNA]</scope>
    <source>
        <strain evidence="1 2">HHB12733</strain>
    </source>
</reference>
<dbReference type="Proteomes" id="UP000076842">
    <property type="component" value="Unassembled WGS sequence"/>
</dbReference>
<protein>
    <submittedName>
        <fullName evidence="1">Uncharacterized protein</fullName>
    </submittedName>
</protein>